<evidence type="ECO:0000256" key="14">
    <source>
        <dbReference type="ARBA" id="ARBA00023139"/>
    </source>
</evidence>
<dbReference type="SUPFAM" id="SSF143631">
    <property type="entry name" value="ApbE-like"/>
    <property type="match status" value="1"/>
</dbReference>
<dbReference type="PROSITE" id="PS51257">
    <property type="entry name" value="PROKAR_LIPOPROTEIN"/>
    <property type="match status" value="1"/>
</dbReference>
<keyword evidence="12" id="KW-0460">Magnesium</keyword>
<reference evidence="18" key="1">
    <citation type="journal article" date="2015" name="Nature">
        <title>Complex archaea that bridge the gap between prokaryotes and eukaryotes.</title>
        <authorList>
            <person name="Spang A."/>
            <person name="Saw J.H."/>
            <person name="Jorgensen S.L."/>
            <person name="Zaremba-Niedzwiedzka K."/>
            <person name="Martijn J."/>
            <person name="Lind A.E."/>
            <person name="van Eijk R."/>
            <person name="Schleper C."/>
            <person name="Guy L."/>
            <person name="Ettema T.J."/>
        </authorList>
    </citation>
    <scope>NUCLEOTIDE SEQUENCE</scope>
</reference>
<dbReference type="EC" id="2.7.1.180" evidence="3"/>
<evidence type="ECO:0000256" key="15">
    <source>
        <dbReference type="ARBA" id="ARBA00023288"/>
    </source>
</evidence>
<dbReference type="GO" id="GO:0016740">
    <property type="term" value="F:transferase activity"/>
    <property type="evidence" value="ECO:0007669"/>
    <property type="project" value="UniProtKB-KW"/>
</dbReference>
<accession>A0A0F9XJQ3</accession>
<evidence type="ECO:0000256" key="12">
    <source>
        <dbReference type="ARBA" id="ARBA00022842"/>
    </source>
</evidence>
<dbReference type="PIRSF" id="PIRSF006268">
    <property type="entry name" value="ApbE"/>
    <property type="match status" value="1"/>
</dbReference>
<comment type="catalytic activity">
    <reaction evidence="17">
        <text>L-threonyl-[protein] + FAD = FMN-L-threonyl-[protein] + AMP + H(+)</text>
        <dbReference type="Rhea" id="RHEA:36847"/>
        <dbReference type="Rhea" id="RHEA-COMP:11060"/>
        <dbReference type="Rhea" id="RHEA-COMP:11061"/>
        <dbReference type="ChEBI" id="CHEBI:15378"/>
        <dbReference type="ChEBI" id="CHEBI:30013"/>
        <dbReference type="ChEBI" id="CHEBI:57692"/>
        <dbReference type="ChEBI" id="CHEBI:74257"/>
        <dbReference type="ChEBI" id="CHEBI:456215"/>
        <dbReference type="EC" id="2.7.1.180"/>
    </reaction>
</comment>
<protein>
    <recommendedName>
        <fullName evidence="4">FAD:protein FMN transferase</fullName>
        <ecNumber evidence="3">2.7.1.180</ecNumber>
    </recommendedName>
    <alternativeName>
        <fullName evidence="16">Flavin transferase</fullName>
    </alternativeName>
</protein>
<evidence type="ECO:0000256" key="16">
    <source>
        <dbReference type="ARBA" id="ARBA00031306"/>
    </source>
</evidence>
<evidence type="ECO:0000256" key="11">
    <source>
        <dbReference type="ARBA" id="ARBA00022827"/>
    </source>
</evidence>
<comment type="cofactor">
    <cofactor evidence="1">
        <name>Mg(2+)</name>
        <dbReference type="ChEBI" id="CHEBI:18420"/>
    </cofactor>
</comment>
<evidence type="ECO:0000256" key="9">
    <source>
        <dbReference type="ARBA" id="ARBA00022723"/>
    </source>
</evidence>
<evidence type="ECO:0000313" key="18">
    <source>
        <dbReference type="EMBL" id="KKN99521.1"/>
    </source>
</evidence>
<evidence type="ECO:0000256" key="10">
    <source>
        <dbReference type="ARBA" id="ARBA00022729"/>
    </source>
</evidence>
<evidence type="ECO:0000256" key="6">
    <source>
        <dbReference type="ARBA" id="ARBA00022519"/>
    </source>
</evidence>
<dbReference type="EMBL" id="LAZR01000046">
    <property type="protein sequence ID" value="KKN99521.1"/>
    <property type="molecule type" value="Genomic_DNA"/>
</dbReference>
<evidence type="ECO:0000256" key="1">
    <source>
        <dbReference type="ARBA" id="ARBA00001946"/>
    </source>
</evidence>
<dbReference type="Gene3D" id="3.10.520.10">
    <property type="entry name" value="ApbE-like domains"/>
    <property type="match status" value="1"/>
</dbReference>
<dbReference type="FunFam" id="3.10.520.10:FF:000001">
    <property type="entry name" value="FAD:protein FMN transferase"/>
    <property type="match status" value="1"/>
</dbReference>
<dbReference type="AlphaFoldDB" id="A0A0F9XJQ3"/>
<keyword evidence="14" id="KW-0564">Palmitate</keyword>
<evidence type="ECO:0000256" key="4">
    <source>
        <dbReference type="ARBA" id="ARBA00016337"/>
    </source>
</evidence>
<dbReference type="GO" id="GO:0046872">
    <property type="term" value="F:metal ion binding"/>
    <property type="evidence" value="ECO:0007669"/>
    <property type="project" value="UniProtKB-KW"/>
</dbReference>
<dbReference type="PANTHER" id="PTHR30040">
    <property type="entry name" value="THIAMINE BIOSYNTHESIS LIPOPROTEIN APBE"/>
    <property type="match status" value="1"/>
</dbReference>
<gene>
    <name evidence="18" type="ORF">LCGC14_0136120</name>
</gene>
<dbReference type="Pfam" id="PF02424">
    <property type="entry name" value="ApbE"/>
    <property type="match status" value="1"/>
</dbReference>
<evidence type="ECO:0000256" key="3">
    <source>
        <dbReference type="ARBA" id="ARBA00011955"/>
    </source>
</evidence>
<evidence type="ECO:0000256" key="7">
    <source>
        <dbReference type="ARBA" id="ARBA00022630"/>
    </source>
</evidence>
<comment type="subcellular location">
    <subcellularLocation>
        <location evidence="2">Cell inner membrane</location>
    </subcellularLocation>
</comment>
<dbReference type="InterPro" id="IPR003374">
    <property type="entry name" value="ApbE-like_sf"/>
</dbReference>
<keyword evidence="11" id="KW-0274">FAD</keyword>
<organism evidence="18">
    <name type="scientific">marine sediment metagenome</name>
    <dbReference type="NCBI Taxonomy" id="412755"/>
    <lineage>
        <taxon>unclassified sequences</taxon>
        <taxon>metagenomes</taxon>
        <taxon>ecological metagenomes</taxon>
    </lineage>
</organism>
<dbReference type="InterPro" id="IPR024932">
    <property type="entry name" value="ApbE"/>
</dbReference>
<keyword evidence="7" id="KW-0285">Flavoprotein</keyword>
<dbReference type="GO" id="GO:0005886">
    <property type="term" value="C:plasma membrane"/>
    <property type="evidence" value="ECO:0007669"/>
    <property type="project" value="UniProtKB-SubCell"/>
</dbReference>
<dbReference type="PANTHER" id="PTHR30040:SF2">
    <property type="entry name" value="FAD:PROTEIN FMN TRANSFERASE"/>
    <property type="match status" value="1"/>
</dbReference>
<keyword evidence="6" id="KW-0997">Cell inner membrane</keyword>
<evidence type="ECO:0000256" key="17">
    <source>
        <dbReference type="ARBA" id="ARBA00048540"/>
    </source>
</evidence>
<keyword evidence="13" id="KW-0472">Membrane</keyword>
<keyword evidence="5" id="KW-1003">Cell membrane</keyword>
<evidence type="ECO:0000256" key="2">
    <source>
        <dbReference type="ARBA" id="ARBA00004533"/>
    </source>
</evidence>
<evidence type="ECO:0000256" key="8">
    <source>
        <dbReference type="ARBA" id="ARBA00022679"/>
    </source>
</evidence>
<keyword evidence="10" id="KW-0732">Signal</keyword>
<proteinExistence type="predicted"/>
<keyword evidence="8" id="KW-0808">Transferase</keyword>
<name>A0A0F9XJQ3_9ZZZZ</name>
<keyword evidence="15" id="KW-0449">Lipoprotein</keyword>
<evidence type="ECO:0000256" key="13">
    <source>
        <dbReference type="ARBA" id="ARBA00023136"/>
    </source>
</evidence>
<evidence type="ECO:0000256" key="5">
    <source>
        <dbReference type="ARBA" id="ARBA00022475"/>
    </source>
</evidence>
<comment type="caution">
    <text evidence="18">The sequence shown here is derived from an EMBL/GenBank/DDBJ whole genome shotgun (WGS) entry which is preliminary data.</text>
</comment>
<sequence>MRLGLVRPVIAVALAAALTGCFNSVDPVSEMYGATMGSTYSIKWVPTEESPAPEALQEEIESMFARFDSEASNWRTDSDLARFNASPAGTCMTMPESVLDMVQLADHFHADSGGSFDITVAPLLKLWGFHGGEQHQMPHPDQLQQVMLTVGQQHLHINDESQLCKDVALTLDLSSVGAGYMVDRVVERLATYGVKNYMVEITGELKAAGKKPGNRPWRIAIEEPRDDERVAQMILALDGEGVSTSGDYRNYYEVDGQRFSHTFDARSGHPVMHKLAAVTVLDDSAAEADGLSTLLMIMGEDRGWQYAVEHKIPAFFVIREGEAFISKGTPQFNALAKSEE</sequence>
<keyword evidence="9" id="KW-0479">Metal-binding</keyword>